<accession>A0ABD4Z496</accession>
<name>A0ABD4Z496_9CREN</name>
<dbReference type="InterPro" id="IPR054264">
    <property type="entry name" value="PBP2"/>
</dbReference>
<keyword evidence="2" id="KW-1185">Reference proteome</keyword>
<dbReference type="EMBL" id="JASNVW010000001">
    <property type="protein sequence ID" value="MDK6027807.1"/>
    <property type="molecule type" value="Genomic_DNA"/>
</dbReference>
<dbReference type="AlphaFoldDB" id="A0ABD4Z496"/>
<sequence>MESKILSNLLQYIKDDDLKKKILSLSSDEVKVLEYFIQNISVGSLIALRELRFMYKVSDPKFVIRKLVEKGLLEQGYGCYSLSKTLREVLYNIIVSSRK</sequence>
<reference evidence="1 2" key="1">
    <citation type="submission" date="2023-05" db="EMBL/GenBank/DDBJ databases">
        <title>A new hyperthermophilic archaea 'Ignisphaera cupida' sp. nov. and description of the family 'Ignisphaeraceae' fam. nov.</title>
        <authorList>
            <person name="Podosokorskaya O.A."/>
            <person name="Elcheninov A.G."/>
            <person name="Klukina A."/>
            <person name="Merkel A.Y."/>
        </authorList>
    </citation>
    <scope>NUCLEOTIDE SEQUENCE [LARGE SCALE GENOMIC DNA]</scope>
    <source>
        <strain evidence="1 2">4213-co</strain>
    </source>
</reference>
<proteinExistence type="predicted"/>
<comment type="caution">
    <text evidence="1">The sequence shown here is derived from an EMBL/GenBank/DDBJ whole genome shotgun (WGS) entry which is preliminary data.</text>
</comment>
<dbReference type="Pfam" id="PF22511">
    <property type="entry name" value="PBP2"/>
    <property type="match status" value="1"/>
</dbReference>
<organism evidence="1 2">
    <name type="scientific">Ignisphaera cupida</name>
    <dbReference type="NCBI Taxonomy" id="3050454"/>
    <lineage>
        <taxon>Archaea</taxon>
        <taxon>Thermoproteota</taxon>
        <taxon>Thermoprotei</taxon>
        <taxon>Desulfurococcales</taxon>
        <taxon>Desulfurococcaceae</taxon>
        <taxon>Ignisphaera</taxon>
    </lineage>
</organism>
<dbReference type="Proteomes" id="UP001529235">
    <property type="component" value="Unassembled WGS sequence"/>
</dbReference>
<gene>
    <name evidence="1" type="ORF">QPL79_00265</name>
</gene>
<evidence type="ECO:0000313" key="2">
    <source>
        <dbReference type="Proteomes" id="UP001529235"/>
    </source>
</evidence>
<dbReference type="RefSeq" id="WP_285272789.1">
    <property type="nucleotide sequence ID" value="NZ_JASNVW010000001.1"/>
</dbReference>
<protein>
    <recommendedName>
        <fullName evidence="3">DUF2250 domain-containing protein</fullName>
    </recommendedName>
</protein>
<evidence type="ECO:0008006" key="3">
    <source>
        <dbReference type="Google" id="ProtNLM"/>
    </source>
</evidence>
<evidence type="ECO:0000313" key="1">
    <source>
        <dbReference type="EMBL" id="MDK6027807.1"/>
    </source>
</evidence>